<feature type="domain" description="DNA-directed RNA polymerase RpoA/D/Rpb3-type" evidence="8">
    <location>
        <begin position="20"/>
        <end position="243"/>
    </location>
</feature>
<dbReference type="AlphaFoldDB" id="A0A059SLJ2"/>
<keyword evidence="9" id="KW-0934">Plastid</keyword>
<dbReference type="CDD" id="cd06928">
    <property type="entry name" value="RNAP_alpha_NTD"/>
    <property type="match status" value="1"/>
</dbReference>
<evidence type="ECO:0000256" key="7">
    <source>
        <dbReference type="ARBA" id="ARBA00048552"/>
    </source>
</evidence>
<keyword evidence="3" id="KW-0240">DNA-directed RNA polymerase</keyword>
<dbReference type="EMBL" id="KF438023">
    <property type="protein sequence ID" value="AGY61425.1"/>
    <property type="molecule type" value="Genomic_DNA"/>
</dbReference>
<dbReference type="InterPro" id="IPR036603">
    <property type="entry name" value="RBP11-like"/>
</dbReference>
<dbReference type="GO" id="GO:0000428">
    <property type="term" value="C:DNA-directed RNA polymerase complex"/>
    <property type="evidence" value="ECO:0007669"/>
    <property type="project" value="UniProtKB-KW"/>
</dbReference>
<dbReference type="InterPro" id="IPR011262">
    <property type="entry name" value="DNA-dir_RNA_pol_insert"/>
</dbReference>
<dbReference type="Pfam" id="PF01193">
    <property type="entry name" value="RNA_pol_L"/>
    <property type="match status" value="1"/>
</dbReference>
<dbReference type="InterPro" id="IPR036643">
    <property type="entry name" value="RNApol_insert_sf"/>
</dbReference>
<dbReference type="GO" id="GO:0006351">
    <property type="term" value="P:DNA-templated transcription"/>
    <property type="evidence" value="ECO:0007669"/>
    <property type="project" value="InterPro"/>
</dbReference>
<evidence type="ECO:0000313" key="10">
    <source>
        <dbReference type="Proteomes" id="UP000243670"/>
    </source>
</evidence>
<protein>
    <recommendedName>
        <fullName evidence="2">DNA-directed RNA polymerase</fullName>
        <ecNumber evidence="2">2.7.7.6</ecNumber>
    </recommendedName>
</protein>
<dbReference type="Gene3D" id="1.10.150.20">
    <property type="entry name" value="5' to 3' exonuclease, C-terminal subdomain"/>
    <property type="match status" value="1"/>
</dbReference>
<comment type="catalytic activity">
    <reaction evidence="7">
        <text>RNA(n) + a ribonucleoside 5'-triphosphate = RNA(n+1) + diphosphate</text>
        <dbReference type="Rhea" id="RHEA:21248"/>
        <dbReference type="Rhea" id="RHEA-COMP:14527"/>
        <dbReference type="Rhea" id="RHEA-COMP:17342"/>
        <dbReference type="ChEBI" id="CHEBI:33019"/>
        <dbReference type="ChEBI" id="CHEBI:61557"/>
        <dbReference type="ChEBI" id="CHEBI:140395"/>
        <dbReference type="EC" id="2.7.7.6"/>
    </reaction>
</comment>
<comment type="similarity">
    <text evidence="1">Belongs to the RNA polymerase alpha chain family.</text>
</comment>
<geneLocation type="plastid" evidence="9"/>
<evidence type="ECO:0000256" key="1">
    <source>
        <dbReference type="ARBA" id="ARBA00007123"/>
    </source>
</evidence>
<evidence type="ECO:0000256" key="3">
    <source>
        <dbReference type="ARBA" id="ARBA00022478"/>
    </source>
</evidence>
<dbReference type="Pfam" id="PF03118">
    <property type="entry name" value="RNA_pol_A_CTD"/>
    <property type="match status" value="1"/>
</dbReference>
<dbReference type="InterPro" id="IPR011263">
    <property type="entry name" value="DNA-dir_RNA_pol_RpoA/D/Rpb3"/>
</dbReference>
<dbReference type="EC" id="2.7.7.6" evidence="2"/>
<dbReference type="SMART" id="SM00662">
    <property type="entry name" value="RPOLD"/>
    <property type="match status" value="1"/>
</dbReference>
<evidence type="ECO:0000256" key="6">
    <source>
        <dbReference type="ARBA" id="ARBA00023163"/>
    </source>
</evidence>
<dbReference type="Proteomes" id="UP000243670">
    <property type="component" value="Plastid Pltd"/>
</dbReference>
<dbReference type="Gene3D" id="2.170.120.12">
    <property type="entry name" value="DNA-directed RNA polymerase, insert domain"/>
    <property type="match status" value="1"/>
</dbReference>
<evidence type="ECO:0000256" key="2">
    <source>
        <dbReference type="ARBA" id="ARBA00012418"/>
    </source>
</evidence>
<dbReference type="SUPFAM" id="SSF56553">
    <property type="entry name" value="Insert subdomain of RNA polymerase alpha subunit"/>
    <property type="match status" value="1"/>
</dbReference>
<evidence type="ECO:0000256" key="5">
    <source>
        <dbReference type="ARBA" id="ARBA00022695"/>
    </source>
</evidence>
<keyword evidence="6" id="KW-0804">Transcription</keyword>
<evidence type="ECO:0000256" key="4">
    <source>
        <dbReference type="ARBA" id="ARBA00022679"/>
    </source>
</evidence>
<keyword evidence="4" id="KW-0808">Transferase</keyword>
<reference evidence="9 10" key="1">
    <citation type="journal article" date="2014" name="BMC Genomics">
        <title>Nucleomorph and plastid genome sequences of the chlorarachniophyte Lotharella oceanica: convergent reductive evolution and frequent recombination in nucleomorph-bearing algae.</title>
        <authorList>
            <person name="Tanifuji G."/>
            <person name="Onodera N.T."/>
            <person name="Brown M.W."/>
            <person name="Curtis B.A."/>
            <person name="Roger A.J."/>
            <person name="Ka-Shu Wong G."/>
            <person name="Melkonian M."/>
            <person name="Archibald J.M."/>
        </authorList>
    </citation>
    <scope>NUCLEOTIDE SEQUENCE [LARGE SCALE GENOMIC DNA]</scope>
    <source>
        <strain evidence="9 10">CCMP622</strain>
    </source>
</reference>
<dbReference type="SUPFAM" id="SSF47789">
    <property type="entry name" value="C-terminal domain of RNA polymerase alpha subunit"/>
    <property type="match status" value="1"/>
</dbReference>
<keyword evidence="5" id="KW-0548">Nucleotidyltransferase</keyword>
<evidence type="ECO:0000313" key="9">
    <source>
        <dbReference type="EMBL" id="AGY61425.1"/>
    </source>
</evidence>
<dbReference type="GO" id="GO:0003899">
    <property type="term" value="F:DNA-directed RNA polymerase activity"/>
    <property type="evidence" value="ECO:0007669"/>
    <property type="project" value="UniProtKB-EC"/>
</dbReference>
<gene>
    <name evidence="9" type="primary">rpoA</name>
    <name evidence="9" type="ORF">M951_p39</name>
</gene>
<dbReference type="SUPFAM" id="SSF55257">
    <property type="entry name" value="RBP11-like subunits of RNA polymerase"/>
    <property type="match status" value="1"/>
</dbReference>
<dbReference type="GO" id="GO:0005737">
    <property type="term" value="C:cytoplasm"/>
    <property type="evidence" value="ECO:0007669"/>
    <property type="project" value="UniProtKB-ARBA"/>
</dbReference>
<sequence length="354" mass="41111">MQQKIFSCIESRIKNNNQYYSRFYLGPFSHNKILTYSNTLRRSLLSDLNSINVIAVNLFGTKHEYSSLFGVKESVLDILLNIKQLAFITNTYVVKTASYFAYLRKSGNNIIRAKDLILPNILKCVNNNQYIATLSTDGELIMKLLLSSKSDHSSSSYLNSEFDSLLAYQTNFLVQNTDFLLSIDSNFSSVNKVNYTIINDDELENFSNYLLLEIWTNGAVLPRFALQNSLKTLIELFISFYDVSSMLSFFNYPNYILKNFVSQTLNKTSFVKQNFLNQDTLLIKEEYAENMLFLIDNLNISLQLKFLLKRHGILTFNDLIKTRKAWLIQYCNVSKKSLQDLQRSLLRYNIYLKD</sequence>
<dbReference type="GO" id="GO:0046983">
    <property type="term" value="F:protein dimerization activity"/>
    <property type="evidence" value="ECO:0007669"/>
    <property type="project" value="InterPro"/>
</dbReference>
<dbReference type="GO" id="GO:0003677">
    <property type="term" value="F:DNA binding"/>
    <property type="evidence" value="ECO:0007669"/>
    <property type="project" value="InterPro"/>
</dbReference>
<dbReference type="InterPro" id="IPR011260">
    <property type="entry name" value="RNAP_asu_C"/>
</dbReference>
<accession>A0A059SLJ2</accession>
<organism evidence="9 10">
    <name type="scientific">Lotharella oceanica</name>
    <dbReference type="NCBI Taxonomy" id="641309"/>
    <lineage>
        <taxon>Eukaryota</taxon>
        <taxon>Sar</taxon>
        <taxon>Rhizaria</taxon>
        <taxon>Cercozoa</taxon>
        <taxon>Chlorarachniophyceae</taxon>
        <taxon>Lotharella</taxon>
    </lineage>
</organism>
<proteinExistence type="inferred from homology"/>
<dbReference type="Pfam" id="PF01000">
    <property type="entry name" value="RNA_pol_A_bac"/>
    <property type="match status" value="1"/>
</dbReference>
<evidence type="ECO:0000259" key="8">
    <source>
        <dbReference type="SMART" id="SM00662"/>
    </source>
</evidence>
<dbReference type="Gene3D" id="3.30.1360.10">
    <property type="entry name" value="RNA polymerase, RBP11-like subunit"/>
    <property type="match status" value="1"/>
</dbReference>
<name>A0A059SLJ2_9EUKA</name>